<dbReference type="RefSeq" id="WP_214914471.1">
    <property type="nucleotide sequence ID" value="NZ_JAGGNX010000010.1"/>
</dbReference>
<organism evidence="1 2">
    <name type="scientific">Pseudomonas fluorescens</name>
    <dbReference type="NCBI Taxonomy" id="294"/>
    <lineage>
        <taxon>Bacteria</taxon>
        <taxon>Pseudomonadati</taxon>
        <taxon>Pseudomonadota</taxon>
        <taxon>Gammaproteobacteria</taxon>
        <taxon>Pseudomonadales</taxon>
        <taxon>Pseudomonadaceae</taxon>
        <taxon>Pseudomonas</taxon>
    </lineage>
</organism>
<reference evidence="1" key="1">
    <citation type="submission" date="2021-03" db="EMBL/GenBank/DDBJ databases">
        <title>Genomic analysis provides insights into the functional capacity of soil bacteria communities inhabiting an altitudinal gradient in the Atacama Desert.</title>
        <authorList>
            <person name="Gonzalez M."/>
            <person name="Maldonado J."/>
            <person name="Maza F."/>
            <person name="Hodar C."/>
            <person name="Cortes M."/>
            <person name="Palma R."/>
            <person name="Andreani C."/>
            <person name="Gaete A."/>
            <person name="Vasquez-Dean J."/>
            <person name="Acuna V."/>
            <person name="Aguado M."/>
            <person name="Mandakovic D."/>
            <person name="Latorre M."/>
            <person name="Orellana A."/>
            <person name="Gutierrez R."/>
            <person name="Montecino M."/>
            <person name="Allende M."/>
            <person name="Maass A."/>
            <person name="Cambiazo V."/>
        </authorList>
    </citation>
    <scope>NUCLEOTIDE SEQUENCE</scope>
    <source>
        <strain evidence="1">ISL-25</strain>
    </source>
</reference>
<dbReference type="AlphaFoldDB" id="A0A944HK46"/>
<evidence type="ECO:0000313" key="1">
    <source>
        <dbReference type="EMBL" id="MBT2330598.1"/>
    </source>
</evidence>
<accession>A0A944HK46</accession>
<comment type="caution">
    <text evidence="1">The sequence shown here is derived from an EMBL/GenBank/DDBJ whole genome shotgun (WGS) entry which is preliminary data.</text>
</comment>
<dbReference type="EMBL" id="JAGGOB010000037">
    <property type="protein sequence ID" value="MBT2330598.1"/>
    <property type="molecule type" value="Genomic_DNA"/>
</dbReference>
<proteinExistence type="predicted"/>
<gene>
    <name evidence="1" type="ORF">J7E47_17945</name>
</gene>
<protein>
    <submittedName>
        <fullName evidence="1">Uncharacterized protein</fullName>
    </submittedName>
</protein>
<dbReference type="Proteomes" id="UP000692896">
    <property type="component" value="Unassembled WGS sequence"/>
</dbReference>
<sequence>MSTLNEIAANHARMAKAKEEESIRLSALHGQVVGSFEISPPEAKPQIPLHFMAGVQDHSFGEVATLNY</sequence>
<evidence type="ECO:0000313" key="2">
    <source>
        <dbReference type="Proteomes" id="UP000692896"/>
    </source>
</evidence>
<name>A0A944HK46_PSEFL</name>